<dbReference type="EMBL" id="JAGIBU010000001">
    <property type="protein sequence ID" value="MBS7823600.1"/>
    <property type="molecule type" value="Genomic_DNA"/>
</dbReference>
<dbReference type="AlphaFoldDB" id="A0A162U6C2"/>
<comment type="caution">
    <text evidence="1">The sequence shown here is derived from an EMBL/GenBank/DDBJ whole genome shotgun (WGS) entry which is preliminary data.</text>
</comment>
<evidence type="ECO:0000313" key="1">
    <source>
        <dbReference type="EMBL" id="MBS7823600.1"/>
    </source>
</evidence>
<sequence length="119" mass="13159">MSQYNLAELKKIAGFKVVSLVDVNSGVAVASESATDFDIVLASSGNAKIVKTKRDVANSLNLDDEIEDILITLGKEYHLIRLLKKNTNYFLYLVLDRAEAHLGLARLDLKAFEAQLDFS</sequence>
<gene>
    <name evidence="1" type="ORF">J7561_00080</name>
</gene>
<dbReference type="GeneID" id="58263369"/>
<dbReference type="Proteomes" id="UP000680020">
    <property type="component" value="Unassembled WGS sequence"/>
</dbReference>
<protein>
    <submittedName>
        <fullName evidence="1">Roadblock/LC7 domain-containing protein</fullName>
    </submittedName>
</protein>
<proteinExistence type="predicted"/>
<reference evidence="1" key="1">
    <citation type="submission" date="2021-03" db="EMBL/GenBank/DDBJ databases">
        <title>Identification and antibiotic profiling of Wohlfahrtiimonas chitiniclastica, an underestimated human pathogen.</title>
        <authorList>
            <person name="Kopf A."/>
            <person name="Bunk B."/>
            <person name="Coldewey S."/>
            <person name="Gunzer F."/>
            <person name="Riedel T."/>
            <person name="Schroettner P."/>
        </authorList>
    </citation>
    <scope>NUCLEOTIDE SEQUENCE</scope>
    <source>
        <strain evidence="1">DSM 100917</strain>
    </source>
</reference>
<dbReference type="RefSeq" id="WP_008315114.1">
    <property type="nucleotide sequence ID" value="NZ_CP115969.1"/>
</dbReference>
<organism evidence="1 2">
    <name type="scientific">Wohlfahrtiimonas chitiniclastica</name>
    <dbReference type="NCBI Taxonomy" id="400946"/>
    <lineage>
        <taxon>Bacteria</taxon>
        <taxon>Pseudomonadati</taxon>
        <taxon>Pseudomonadota</taxon>
        <taxon>Gammaproteobacteria</taxon>
        <taxon>Cardiobacteriales</taxon>
        <taxon>Ignatzschineriaceae</taxon>
        <taxon>Wohlfahrtiimonas</taxon>
    </lineage>
</organism>
<accession>A0A162U6C2</accession>
<name>A0A162U6C2_9GAMM</name>
<evidence type="ECO:0000313" key="2">
    <source>
        <dbReference type="Proteomes" id="UP000680020"/>
    </source>
</evidence>